<dbReference type="InterPro" id="IPR006894">
    <property type="entry name" value="HupH_Hydgase_express_prot_C"/>
</dbReference>
<dbReference type="EMBL" id="JANHAX010000002">
    <property type="protein sequence ID" value="MDQ2089726.1"/>
    <property type="molecule type" value="Genomic_DNA"/>
</dbReference>
<gene>
    <name evidence="3" type="ORF">NO357_07430</name>
</gene>
<evidence type="ECO:0000313" key="3">
    <source>
        <dbReference type="EMBL" id="MDQ2089726.1"/>
    </source>
</evidence>
<name>A0AAE3WB45_9RHOB</name>
<dbReference type="Gene3D" id="3.30.1370.140">
    <property type="entry name" value="HupH hydrogenase expression protein, C-terminal domain"/>
    <property type="match status" value="1"/>
</dbReference>
<dbReference type="AlphaFoldDB" id="A0AAE3WB45"/>
<accession>A0AAE3WB45</accession>
<organism evidence="3 4">
    <name type="scientific">Marimonas arenosa</name>
    <dbReference type="NCBI Taxonomy" id="1795305"/>
    <lineage>
        <taxon>Bacteria</taxon>
        <taxon>Pseudomonadati</taxon>
        <taxon>Pseudomonadota</taxon>
        <taxon>Alphaproteobacteria</taxon>
        <taxon>Rhodobacterales</taxon>
        <taxon>Paracoccaceae</taxon>
        <taxon>Marimonas</taxon>
    </lineage>
</organism>
<keyword evidence="4" id="KW-1185">Reference proteome</keyword>
<dbReference type="RefSeq" id="WP_306734995.1">
    <property type="nucleotide sequence ID" value="NZ_JANHAX010000002.1"/>
</dbReference>
<comment type="caution">
    <text evidence="3">The sequence shown here is derived from an EMBL/GenBank/DDBJ whole genome shotgun (WGS) entry which is preliminary data.</text>
</comment>
<dbReference type="InterPro" id="IPR038527">
    <property type="entry name" value="HupH_C_sf"/>
</dbReference>
<reference evidence="3" key="2">
    <citation type="submission" date="2023-02" db="EMBL/GenBank/DDBJ databases">
        <title>'Rhodoalgimonas zhirmunskyi' gen. nov., isolated from a red alga.</title>
        <authorList>
            <person name="Nedashkovskaya O.I."/>
            <person name="Otstavnykh N.Y."/>
            <person name="Bystritskaya E.P."/>
            <person name="Balabanova L.A."/>
            <person name="Isaeva M.P."/>
        </authorList>
    </citation>
    <scope>NUCLEOTIDE SEQUENCE</scope>
    <source>
        <strain evidence="3">KCTC 52189</strain>
    </source>
</reference>
<evidence type="ECO:0000256" key="1">
    <source>
        <dbReference type="ARBA" id="ARBA00010832"/>
    </source>
</evidence>
<protein>
    <submittedName>
        <fullName evidence="3">Hydrogenase expression/formation protein</fullName>
    </submittedName>
</protein>
<comment type="similarity">
    <text evidence="1">Belongs to the HupH/HyaF family.</text>
</comment>
<reference evidence="3" key="1">
    <citation type="submission" date="2022-07" db="EMBL/GenBank/DDBJ databases">
        <authorList>
            <person name="Otstavnykh N."/>
            <person name="Isaeva M."/>
            <person name="Bystritskaya E."/>
        </authorList>
    </citation>
    <scope>NUCLEOTIDE SEQUENCE</scope>
    <source>
        <strain evidence="3">KCTC 52189</strain>
    </source>
</reference>
<evidence type="ECO:0000313" key="4">
    <source>
        <dbReference type="Proteomes" id="UP001226762"/>
    </source>
</evidence>
<proteinExistence type="inferred from homology"/>
<dbReference type="Proteomes" id="UP001226762">
    <property type="component" value="Unassembled WGS sequence"/>
</dbReference>
<evidence type="ECO:0000259" key="2">
    <source>
        <dbReference type="Pfam" id="PF04809"/>
    </source>
</evidence>
<feature type="domain" description="HupH hydrogenase expression protein C-terminal" evidence="2">
    <location>
        <begin position="26"/>
        <end position="139"/>
    </location>
</feature>
<dbReference type="Pfam" id="PF04809">
    <property type="entry name" value="HupH_C"/>
    <property type="match status" value="1"/>
</dbReference>
<sequence>MTAEGHPPETSKSAVDELRSHLGTGNARPVLREIETALGALLESGRETTIDLGAIPFGPGDERMLDEVLGPGEVHATIYAMGESHVAETGVPGVWRVDHFDQRGETLSRFIEVTFCPDILKTQTADAEAGLARLTARLAAQDGHQH</sequence>